<evidence type="ECO:0000313" key="5">
    <source>
        <dbReference type="EMBL" id="SCN26931.1"/>
    </source>
</evidence>
<dbReference type="EMBL" id="LT608275">
    <property type="protein sequence ID" value="SCO61367.1"/>
    <property type="molecule type" value="Genomic_DNA"/>
</dbReference>
<dbReference type="SUPFAM" id="SSF50978">
    <property type="entry name" value="WD40 repeat-like"/>
    <property type="match status" value="1"/>
</dbReference>
<dbReference type="Proteomes" id="UP000219860">
    <property type="component" value="Chromosome 11"/>
</dbReference>
<dbReference type="Proteomes" id="UP000069549">
    <property type="component" value="Chromosome 11"/>
</dbReference>
<sequence length="1249" mass="145801">MVAGKNSPLPLKLSDVFTQETNQEASKNEKHNANGNKEECKENTKNILNKYRITESNKNGIVNMRIKKGFYMNNKNDNIKTKVNGPSGIEEGQICDNSDINNSTKNIINKKIYKESNLLIANGTSGLIVHNGIICLSKKGNQLFIVSSLKRSYCIYDPHKLRKAYSSGYFSEDIKKLYIFNGYVYVIFNKKTYKINDTEEKKIFNMDCHKYNIIDLLIVSDYLLTYSKKEIIIWDDSKNDESHFVTDSYSDEDSSYEENEEKEEKEENTEGKKGILEEINEIKVSDATTLDNDGLKNKENCFEDKNYLYKSIILFDDESSTEINKIIHPDGYTNKILILTNENKLYLYNINKEKIIHEYNCINSLNLNNYRHIKLMSKTNKNDEICIVTTKNELYIIHIEKDEIIYSKNIYMNDDLISCVNFYNYKEDGEMVSVILLGTEHGKILMINEKYIQYFTLRNAHDYVKTILVAPNGYIYSAGYDNKINLLNFNKNLFTLEIMKKRNSCVGIVNKIKYLDDENYKLIVSANLSNALNEGNLFIISPNNPEQNREFSWSKKIKTLNKNIIDFDINTNRHYDWNNILICLEKSDRVYLGSSYKKVIENEYLSLPLAVIEKAQRDLNTGGKKQKMNNNSIETDESDKENMLLLDGKITVKNVIKHVEEEYKIYDENNIDSEYLFNKKKKKYATSVLISTCGHIGIVGYNDGEIHSFNIQSTTYRSEYKLNKYSIKSKAHINGEVLKLYLYGINHFVSAVNSEEDTCLRVWNIYTGDLTYTYNIKNEYKLEENNSEENIKIQSFYHYNILTVVCLSNNNVLILDIEQKCITRKLKFLFSVTNVTFSKDNRLILFALDNKALLIYEIISNTFIDYLLFKNHIIYMIYNDINLYTVHHNSQNFIYSFTNKNLFNNNNYIVNDYKLFNAMPFEQFSDSENENNSEYPYRTWNLDELTMNNENVENDTTHLNYSETDKNNIDENNSNLKSKDKYNYMHIVQPYVSSENQINKNLLTMSGYTISKIAYLIFLDKIKENCRVDENVKKNEDIPFFLSAKLDSNNNNINNIEYIDEKEDEFLKNITKENPNNDQTEDQTVAEINSNDKGSEQNEINNKQIITKSVQKSKRITKNIKDGIICSKLQEMIGKTETSYNETLKYLKSLSPSGVHFNILSLSTKKELENMMNFFIYHVKTNDNIDLIQSYILIFLKAHGKKLLKAKEKNLQNSTRVLLQEVQKSWSSVNFLFENIIFFINFLTNIQME</sequence>
<evidence type="ECO:0000256" key="1">
    <source>
        <dbReference type="SAM" id="MobiDB-lite"/>
    </source>
</evidence>
<reference evidence="3 8" key="1">
    <citation type="submission" date="2016-02" db="EMBL/GenBank/DDBJ databases">
        <authorList>
            <consortium name="Pathogen Informatics"/>
        </authorList>
    </citation>
    <scope>NUCLEOTIDE SEQUENCE [LARGE SCALE GENOMIC DNA]</scope>
    <source>
        <strain evidence="3 8">K173</strain>
        <strain evidence="4 12">NK65 ny</strain>
        <strain evidence="5 11">NK65e</strain>
        <strain evidence="7 9">SP11 Antwerpcl1</strain>
        <strain evidence="6 10">SP11 RLL</strain>
    </source>
</reference>
<dbReference type="OMA" id="CIYAWRA"/>
<dbReference type="GO" id="GO:0006364">
    <property type="term" value="P:rRNA processing"/>
    <property type="evidence" value="ECO:0007669"/>
    <property type="project" value="InterPro"/>
</dbReference>
<dbReference type="VEuPathDB" id="PlasmoDB:PBANKA_1134000"/>
<evidence type="ECO:0000313" key="12">
    <source>
        <dbReference type="Proteomes" id="UP000516480"/>
    </source>
</evidence>
<dbReference type="GO" id="GO:0034388">
    <property type="term" value="C:Pwp2p-containing subcomplex of 90S preribosome"/>
    <property type="evidence" value="ECO:0007669"/>
    <property type="project" value="TreeGrafter"/>
</dbReference>
<dbReference type="EMBL" id="LT614637">
    <property type="protein sequence ID" value="SCN26931.1"/>
    <property type="molecule type" value="Genomic_DNA"/>
</dbReference>
<accession>A0A0Y9XZC2</accession>
<evidence type="ECO:0000313" key="11">
    <source>
        <dbReference type="Proteomes" id="UP000220214"/>
    </source>
</evidence>
<dbReference type="SUPFAM" id="SSF50998">
    <property type="entry name" value="Quinoprotein alcohol dehydrogenase-like"/>
    <property type="match status" value="1"/>
</dbReference>
<proteinExistence type="predicted"/>
<dbReference type="InterPro" id="IPR036322">
    <property type="entry name" value="WD40_repeat_dom_sf"/>
</dbReference>
<dbReference type="Proteomes" id="UP000516480">
    <property type="component" value="Chromosome 11"/>
</dbReference>
<evidence type="ECO:0000313" key="3">
    <source>
        <dbReference type="EMBL" id="CXI67301.1"/>
    </source>
</evidence>
<dbReference type="InterPro" id="IPR015943">
    <property type="entry name" value="WD40/YVTN_repeat-like_dom_sf"/>
</dbReference>
<dbReference type="PANTHER" id="PTHR22840:SF12">
    <property type="entry name" value="WD REPEAT-CONTAINING PROTEIN 36"/>
    <property type="match status" value="1"/>
</dbReference>
<evidence type="ECO:0000313" key="4">
    <source>
        <dbReference type="EMBL" id="SCM24111.1"/>
    </source>
</evidence>
<dbReference type="Proteomes" id="UP000219974">
    <property type="component" value="Chromosome 11"/>
</dbReference>
<organism evidence="3 8">
    <name type="scientific">Plasmodium berghei</name>
    <dbReference type="NCBI Taxonomy" id="5821"/>
    <lineage>
        <taxon>Eukaryota</taxon>
        <taxon>Sar</taxon>
        <taxon>Alveolata</taxon>
        <taxon>Apicomplexa</taxon>
        <taxon>Aconoidasida</taxon>
        <taxon>Haemosporida</taxon>
        <taxon>Plasmodiidae</taxon>
        <taxon>Plasmodium</taxon>
        <taxon>Plasmodium (Vinckeia)</taxon>
    </lineage>
</organism>
<evidence type="ECO:0000313" key="7">
    <source>
        <dbReference type="EMBL" id="SCO63352.1"/>
    </source>
</evidence>
<dbReference type="EMBL" id="LT608259">
    <property type="protein sequence ID" value="SCO63352.1"/>
    <property type="molecule type" value="Genomic_DNA"/>
</dbReference>
<feature type="domain" description="WDR36/Utp21 C-terminal" evidence="2">
    <location>
        <begin position="996"/>
        <end position="1244"/>
    </location>
</feature>
<evidence type="ECO:0000313" key="8">
    <source>
        <dbReference type="Proteomes" id="UP000069549"/>
    </source>
</evidence>
<dbReference type="AlphaFoldDB" id="A0A0Y9XZC2"/>
<gene>
    <name evidence="3" type="primary">UTP21</name>
    <name evidence="3" type="ORF">PBK173_000299900</name>
    <name evidence="5" type="ORF">PBNK65E_000292100</name>
    <name evidence="4" type="ORF">PBNK65NY_000291600</name>
    <name evidence="7" type="ORF">PBSP11A_000291500</name>
    <name evidence="6" type="ORF">PBSP11RLL_000292000</name>
</gene>
<dbReference type="PANTHER" id="PTHR22840">
    <property type="entry name" value="WD REPEAT-CONTAINING PROTEIN 36"/>
    <property type="match status" value="1"/>
</dbReference>
<feature type="region of interest" description="Disordered" evidence="1">
    <location>
        <begin position="246"/>
        <end position="272"/>
    </location>
</feature>
<evidence type="ECO:0000313" key="6">
    <source>
        <dbReference type="EMBL" id="SCO61367.1"/>
    </source>
</evidence>
<dbReference type="Gene3D" id="2.130.10.10">
    <property type="entry name" value="YVTN repeat-like/Quinoprotein amine dehydrogenase"/>
    <property type="match status" value="2"/>
</dbReference>
<dbReference type="EMBL" id="LT160031">
    <property type="protein sequence ID" value="CXI67301.1"/>
    <property type="molecule type" value="Genomic_DNA"/>
</dbReference>
<protein>
    <submittedName>
        <fullName evidence="3">U3 small nucleolar RNA-associated protein 21, putative</fullName>
    </submittedName>
</protein>
<dbReference type="EMBL" id="LT608147">
    <property type="protein sequence ID" value="SCM24111.1"/>
    <property type="molecule type" value="Genomic_DNA"/>
</dbReference>
<dbReference type="InterPro" id="IPR007319">
    <property type="entry name" value="WDR36/Utp21_C"/>
</dbReference>
<dbReference type="InterPro" id="IPR011047">
    <property type="entry name" value="Quinoprotein_ADH-like_sf"/>
</dbReference>
<name>A0A0Y9XZC2_PLABE</name>
<dbReference type="Pfam" id="PF04192">
    <property type="entry name" value="Utp21"/>
    <property type="match status" value="1"/>
</dbReference>
<evidence type="ECO:0000313" key="9">
    <source>
        <dbReference type="Proteomes" id="UP000219860"/>
    </source>
</evidence>
<dbReference type="GO" id="GO:0032040">
    <property type="term" value="C:small-subunit processome"/>
    <property type="evidence" value="ECO:0007669"/>
    <property type="project" value="InterPro"/>
</dbReference>
<dbReference type="Proteomes" id="UP000220214">
    <property type="component" value="Chromosome 11"/>
</dbReference>
<evidence type="ECO:0000313" key="10">
    <source>
        <dbReference type="Proteomes" id="UP000219974"/>
    </source>
</evidence>
<dbReference type="OrthoDB" id="10250769at2759"/>
<feature type="compositionally biased region" description="Acidic residues" evidence="1">
    <location>
        <begin position="249"/>
        <end position="267"/>
    </location>
</feature>
<evidence type="ECO:0000259" key="2">
    <source>
        <dbReference type="Pfam" id="PF04192"/>
    </source>
</evidence>